<dbReference type="GO" id="GO:0004826">
    <property type="term" value="F:phenylalanine-tRNA ligase activity"/>
    <property type="evidence" value="ECO:0007669"/>
    <property type="project" value="InterPro"/>
</dbReference>
<dbReference type="PANTHER" id="PTHR39209">
    <property type="match status" value="1"/>
</dbReference>
<protein>
    <recommendedName>
        <fullName evidence="1">B3/B4 tRNA-binding domain-containing protein</fullName>
    </recommendedName>
</protein>
<evidence type="ECO:0000313" key="3">
    <source>
        <dbReference type="Proteomes" id="UP000308230"/>
    </source>
</evidence>
<sequence length="222" mass="24836">MPEITISSAIKKELPDFKIGVVLYHNIAVSESPQMLKGRTRFYQENLKIDLEKVSFNTINEIKETRDLFKRLGVDPSKYRPSSEALFRRIKKGNNIPSVHSAADLNNLFSLQYRIPVGIYDLDKIVGPVTIRMGEENEVYDAINGRSTNLKGKLISADQNGPFGSPIVDSRQTAVTEQTKNALQIFYLTPSLKEADGVKLIQSAASMFHQIHGGENKTLLIT</sequence>
<dbReference type="SMART" id="SM00873">
    <property type="entry name" value="B3_4"/>
    <property type="match status" value="1"/>
</dbReference>
<reference evidence="2 3" key="1">
    <citation type="submission" date="2019-04" db="EMBL/GenBank/DDBJ databases">
        <title>Bacillus caeni sp. nov., a bacterium isolated from mangrove sediment.</title>
        <authorList>
            <person name="Huang H."/>
            <person name="Mo K."/>
            <person name="Hu Y."/>
        </authorList>
    </citation>
    <scope>NUCLEOTIDE SEQUENCE [LARGE SCALE GENOMIC DNA]</scope>
    <source>
        <strain evidence="2 3">HB172195</strain>
    </source>
</reference>
<accession>A0A5R9FAU0</accession>
<dbReference type="InterPro" id="IPR020825">
    <property type="entry name" value="Phe-tRNA_synthase-like_B3/B4"/>
</dbReference>
<dbReference type="InterPro" id="IPR005146">
    <property type="entry name" value="B3/B4_tRNA-bd"/>
</dbReference>
<evidence type="ECO:0000313" key="2">
    <source>
        <dbReference type="EMBL" id="TLS37993.1"/>
    </source>
</evidence>
<evidence type="ECO:0000259" key="1">
    <source>
        <dbReference type="SMART" id="SM00873"/>
    </source>
</evidence>
<dbReference type="GO" id="GO:0003723">
    <property type="term" value="F:RNA binding"/>
    <property type="evidence" value="ECO:0007669"/>
    <property type="project" value="InterPro"/>
</dbReference>
<dbReference type="OrthoDB" id="9789812at2"/>
<dbReference type="Pfam" id="PF03483">
    <property type="entry name" value="B3_4"/>
    <property type="match status" value="1"/>
</dbReference>
<dbReference type="Gene3D" id="3.50.40.10">
    <property type="entry name" value="Phenylalanyl-trna Synthetase, Chain B, domain 3"/>
    <property type="match status" value="1"/>
</dbReference>
<dbReference type="AlphaFoldDB" id="A0A5R9FAU0"/>
<dbReference type="SUPFAM" id="SSF56037">
    <property type="entry name" value="PheT/TilS domain"/>
    <property type="match status" value="1"/>
</dbReference>
<dbReference type="PANTHER" id="PTHR39209:SF2">
    <property type="entry name" value="CYTOPLASMIC PROTEIN"/>
    <property type="match status" value="1"/>
</dbReference>
<proteinExistence type="predicted"/>
<feature type="domain" description="B3/B4 tRNA-binding" evidence="1">
    <location>
        <begin position="63"/>
        <end position="213"/>
    </location>
</feature>
<dbReference type="RefSeq" id="WP_138124020.1">
    <property type="nucleotide sequence ID" value="NZ_SWLG01000004.1"/>
</dbReference>
<dbReference type="EMBL" id="SWLG01000004">
    <property type="protein sequence ID" value="TLS37993.1"/>
    <property type="molecule type" value="Genomic_DNA"/>
</dbReference>
<keyword evidence="3" id="KW-1185">Reference proteome</keyword>
<comment type="caution">
    <text evidence="2">The sequence shown here is derived from an EMBL/GenBank/DDBJ whole genome shotgun (WGS) entry which is preliminary data.</text>
</comment>
<gene>
    <name evidence="2" type="ORF">FCL54_05450</name>
</gene>
<name>A0A5R9FAU0_9BACL</name>
<organism evidence="2 3">
    <name type="scientific">Exobacillus caeni</name>
    <dbReference type="NCBI Taxonomy" id="2574798"/>
    <lineage>
        <taxon>Bacteria</taxon>
        <taxon>Bacillati</taxon>
        <taxon>Bacillota</taxon>
        <taxon>Bacilli</taxon>
        <taxon>Bacillales</taxon>
        <taxon>Guptibacillaceae</taxon>
        <taxon>Exobacillus</taxon>
    </lineage>
</organism>
<dbReference type="Proteomes" id="UP000308230">
    <property type="component" value="Unassembled WGS sequence"/>
</dbReference>